<evidence type="ECO:0000256" key="1">
    <source>
        <dbReference type="SAM" id="MobiDB-lite"/>
    </source>
</evidence>
<sequence length="227" mass="24879">MPASNGDSSRYAAFEIHNDLKAILDAAIEAADAQRAWCTVHEMLNEINLEVIELTDKPFAEGTSSTVSANSADVPSPPDDADDEEFGDFETADPPKPQDPFKQPIKITPETENDALLPPSPSDTNISGKGLAISTSTLFDTTTRRVRRWGKFALRAARAAEVEAKKKVKLMALIEATQLERAKREEKMKGVVVSIALVSEDAHCIRVGEAQRKAAEFIEQEEKGVWE</sequence>
<dbReference type="Proteomes" id="UP000799753">
    <property type="component" value="Unassembled WGS sequence"/>
</dbReference>
<evidence type="ECO:0000313" key="3">
    <source>
        <dbReference type="Proteomes" id="UP000799753"/>
    </source>
</evidence>
<feature type="region of interest" description="Disordered" evidence="1">
    <location>
        <begin position="62"/>
        <end position="105"/>
    </location>
</feature>
<dbReference type="EMBL" id="MU006784">
    <property type="protein sequence ID" value="KAF2640841.1"/>
    <property type="molecule type" value="Genomic_DNA"/>
</dbReference>
<organism evidence="2 3">
    <name type="scientific">Massarina eburnea CBS 473.64</name>
    <dbReference type="NCBI Taxonomy" id="1395130"/>
    <lineage>
        <taxon>Eukaryota</taxon>
        <taxon>Fungi</taxon>
        <taxon>Dikarya</taxon>
        <taxon>Ascomycota</taxon>
        <taxon>Pezizomycotina</taxon>
        <taxon>Dothideomycetes</taxon>
        <taxon>Pleosporomycetidae</taxon>
        <taxon>Pleosporales</taxon>
        <taxon>Massarineae</taxon>
        <taxon>Massarinaceae</taxon>
        <taxon>Massarina</taxon>
    </lineage>
</organism>
<feature type="compositionally biased region" description="Acidic residues" evidence="1">
    <location>
        <begin position="79"/>
        <end position="91"/>
    </location>
</feature>
<accession>A0A6A6S1B1</accession>
<reference evidence="2" key="1">
    <citation type="journal article" date="2020" name="Stud. Mycol.">
        <title>101 Dothideomycetes genomes: a test case for predicting lifestyles and emergence of pathogens.</title>
        <authorList>
            <person name="Haridas S."/>
            <person name="Albert R."/>
            <person name="Binder M."/>
            <person name="Bloem J."/>
            <person name="Labutti K."/>
            <person name="Salamov A."/>
            <person name="Andreopoulos B."/>
            <person name="Baker S."/>
            <person name="Barry K."/>
            <person name="Bills G."/>
            <person name="Bluhm B."/>
            <person name="Cannon C."/>
            <person name="Castanera R."/>
            <person name="Culley D."/>
            <person name="Daum C."/>
            <person name="Ezra D."/>
            <person name="Gonzalez J."/>
            <person name="Henrissat B."/>
            <person name="Kuo A."/>
            <person name="Liang C."/>
            <person name="Lipzen A."/>
            <person name="Lutzoni F."/>
            <person name="Magnuson J."/>
            <person name="Mondo S."/>
            <person name="Nolan M."/>
            <person name="Ohm R."/>
            <person name="Pangilinan J."/>
            <person name="Park H.-J."/>
            <person name="Ramirez L."/>
            <person name="Alfaro M."/>
            <person name="Sun H."/>
            <person name="Tritt A."/>
            <person name="Yoshinaga Y."/>
            <person name="Zwiers L.-H."/>
            <person name="Turgeon B."/>
            <person name="Goodwin S."/>
            <person name="Spatafora J."/>
            <person name="Crous P."/>
            <person name="Grigoriev I."/>
        </authorList>
    </citation>
    <scope>NUCLEOTIDE SEQUENCE</scope>
    <source>
        <strain evidence="2">CBS 473.64</strain>
    </source>
</reference>
<keyword evidence="3" id="KW-1185">Reference proteome</keyword>
<dbReference type="AlphaFoldDB" id="A0A6A6S1B1"/>
<proteinExistence type="predicted"/>
<gene>
    <name evidence="2" type="ORF">P280DRAFT_507431</name>
</gene>
<name>A0A6A6S1B1_9PLEO</name>
<evidence type="ECO:0000313" key="2">
    <source>
        <dbReference type="EMBL" id="KAF2640841.1"/>
    </source>
</evidence>
<protein>
    <submittedName>
        <fullName evidence="2">Uncharacterized protein</fullName>
    </submittedName>
</protein>